<protein>
    <submittedName>
        <fullName evidence="1">Uncharacterized protein</fullName>
    </submittedName>
</protein>
<proteinExistence type="predicted"/>
<dbReference type="EMBL" id="BK015793">
    <property type="protein sequence ID" value="DAE25139.1"/>
    <property type="molecule type" value="Genomic_DNA"/>
</dbReference>
<reference evidence="1" key="1">
    <citation type="journal article" date="2021" name="Proc. Natl. Acad. Sci. U.S.A.">
        <title>A Catalog of Tens of Thousands of Viruses from Human Metagenomes Reveals Hidden Associations with Chronic Diseases.</title>
        <authorList>
            <person name="Tisza M.J."/>
            <person name="Buck C.B."/>
        </authorList>
    </citation>
    <scope>NUCLEOTIDE SEQUENCE</scope>
    <source>
        <strain evidence="1">Ct5xX4</strain>
    </source>
</reference>
<accession>A0A8S5R221</accession>
<organism evidence="1">
    <name type="scientific">Myoviridae sp. ct5xX4</name>
    <dbReference type="NCBI Taxonomy" id="2826616"/>
    <lineage>
        <taxon>Viruses</taxon>
        <taxon>Duplodnaviria</taxon>
        <taxon>Heunggongvirae</taxon>
        <taxon>Uroviricota</taxon>
        <taxon>Caudoviricetes</taxon>
    </lineage>
</organism>
<sequence length="184" mass="20747">MNMEDLIFSKLQKGDTIYTLERDRRSGYPIFDKAQVLKVGESKPRATGPDGSFAANTEIVIQDSVSSLTIYLPTDAAEGIYNNIYYTTDLRNIVNEVNIQRTTAVNILNNREKYEAVVTECDNIFHTIEGMLTPQQQPAPAYKQEEFEAFKTEVAEKLSMQQDILMKIASELGLNKNNNAKQKG</sequence>
<evidence type="ECO:0000313" key="1">
    <source>
        <dbReference type="EMBL" id="DAE25139.1"/>
    </source>
</evidence>
<name>A0A8S5R221_9CAUD</name>